<sequence>MNKSFVFKVERGSLEFEAILSTGENVKLTILESNTNQIQEIERNKESLSSLEMTKKHLSENLKGERAQEFIDDLMENGSLADFYTAINEQFRAIKGAKRKN</sequence>
<dbReference type="Proteomes" id="UP000029707">
    <property type="component" value="Unassembled WGS sequence"/>
</dbReference>
<feature type="coiled-coil region" evidence="1">
    <location>
        <begin position="31"/>
        <end position="68"/>
    </location>
</feature>
<dbReference type="AlphaFoldDB" id="A0A4U8TI12"/>
<dbReference type="OrthoDB" id="5327585at2"/>
<reference evidence="2 3" key="1">
    <citation type="journal article" date="2014" name="Genome Announc.">
        <title>Draft genome sequences of eight enterohepatic helicobacter species isolated from both laboratory and wild rodents.</title>
        <authorList>
            <person name="Sheh A."/>
            <person name="Shen Z."/>
            <person name="Fox J.G."/>
        </authorList>
    </citation>
    <scope>NUCLEOTIDE SEQUENCE [LARGE SCALE GENOMIC DNA]</scope>
    <source>
        <strain evidence="2 3">MIT 01-6451</strain>
    </source>
</reference>
<accession>A0A4U8TI12</accession>
<keyword evidence="1" id="KW-0175">Coiled coil</keyword>
<evidence type="ECO:0000256" key="1">
    <source>
        <dbReference type="SAM" id="Coils"/>
    </source>
</evidence>
<dbReference type="RefSeq" id="WP_034363849.1">
    <property type="nucleotide sequence ID" value="NZ_CAJUDB010000013.1"/>
</dbReference>
<dbReference type="GeneID" id="82322251"/>
<evidence type="ECO:0000313" key="2">
    <source>
        <dbReference type="EMBL" id="TLD99886.1"/>
    </source>
</evidence>
<proteinExistence type="predicted"/>
<evidence type="ECO:0000313" key="3">
    <source>
        <dbReference type="Proteomes" id="UP000029707"/>
    </source>
</evidence>
<dbReference type="EMBL" id="JRMQ02000016">
    <property type="protein sequence ID" value="TLD99886.1"/>
    <property type="molecule type" value="Genomic_DNA"/>
</dbReference>
<name>A0A4U8TI12_9HELI</name>
<protein>
    <submittedName>
        <fullName evidence="2">Uncharacterized protein</fullName>
    </submittedName>
</protein>
<organism evidence="2 3">
    <name type="scientific">Helicobacter japonicus</name>
    <dbReference type="NCBI Taxonomy" id="425400"/>
    <lineage>
        <taxon>Bacteria</taxon>
        <taxon>Pseudomonadati</taxon>
        <taxon>Campylobacterota</taxon>
        <taxon>Epsilonproteobacteria</taxon>
        <taxon>Campylobacterales</taxon>
        <taxon>Helicobacteraceae</taxon>
        <taxon>Helicobacter</taxon>
    </lineage>
</organism>
<keyword evidence="3" id="KW-1185">Reference proteome</keyword>
<comment type="caution">
    <text evidence="2">The sequence shown here is derived from an EMBL/GenBank/DDBJ whole genome shotgun (WGS) entry which is preliminary data.</text>
</comment>
<dbReference type="STRING" id="425400.LS65_10205"/>
<gene>
    <name evidence="2" type="ORF">LS65_008900</name>
</gene>